<gene>
    <name evidence="2" type="ORF">FKW44_019771</name>
</gene>
<name>A0A7T8GWA6_CALRO</name>
<feature type="compositionally biased region" description="Basic residues" evidence="1">
    <location>
        <begin position="107"/>
        <end position="118"/>
    </location>
</feature>
<evidence type="ECO:0000313" key="3">
    <source>
        <dbReference type="Proteomes" id="UP000595437"/>
    </source>
</evidence>
<evidence type="ECO:0000256" key="1">
    <source>
        <dbReference type="SAM" id="MobiDB-lite"/>
    </source>
</evidence>
<proteinExistence type="predicted"/>
<feature type="compositionally biased region" description="Low complexity" evidence="1">
    <location>
        <begin position="41"/>
        <end position="51"/>
    </location>
</feature>
<feature type="compositionally biased region" description="Basic and acidic residues" evidence="1">
    <location>
        <begin position="119"/>
        <end position="132"/>
    </location>
</feature>
<dbReference type="EMBL" id="CP045903">
    <property type="protein sequence ID" value="QQP39020.1"/>
    <property type="molecule type" value="Genomic_DNA"/>
</dbReference>
<dbReference type="Proteomes" id="UP000595437">
    <property type="component" value="Chromosome 14"/>
</dbReference>
<accession>A0A7T8GWA6</accession>
<sequence>MYDEEGEEEQGYRGDPRYIVDERNAAAYPEDARTYNRSRGQQQVPQTQQQQHYSDANRGYDLEYEEDRYYDEGEYYDQYHRQGGGGTSSNHPNHPQQPPQGRGALHPSHHHHHQKRPLQRYEEDFHEIRQRYDEEEEY</sequence>
<feature type="region of interest" description="Disordered" evidence="1">
    <location>
        <begin position="1"/>
        <end position="138"/>
    </location>
</feature>
<dbReference type="AlphaFoldDB" id="A0A7T8GWA6"/>
<reference evidence="3" key="1">
    <citation type="submission" date="2021-01" db="EMBL/GenBank/DDBJ databases">
        <title>Caligus Genome Assembly.</title>
        <authorList>
            <person name="Gallardo-Escarate C."/>
        </authorList>
    </citation>
    <scope>NUCLEOTIDE SEQUENCE [LARGE SCALE GENOMIC DNA]</scope>
</reference>
<feature type="compositionally biased region" description="Basic and acidic residues" evidence="1">
    <location>
        <begin position="10"/>
        <end position="34"/>
    </location>
</feature>
<feature type="compositionally biased region" description="Acidic residues" evidence="1">
    <location>
        <begin position="62"/>
        <end position="75"/>
    </location>
</feature>
<keyword evidence="3" id="KW-1185">Reference proteome</keyword>
<organism evidence="2 3">
    <name type="scientific">Caligus rogercresseyi</name>
    <name type="common">Sea louse</name>
    <dbReference type="NCBI Taxonomy" id="217165"/>
    <lineage>
        <taxon>Eukaryota</taxon>
        <taxon>Metazoa</taxon>
        <taxon>Ecdysozoa</taxon>
        <taxon>Arthropoda</taxon>
        <taxon>Crustacea</taxon>
        <taxon>Multicrustacea</taxon>
        <taxon>Hexanauplia</taxon>
        <taxon>Copepoda</taxon>
        <taxon>Siphonostomatoida</taxon>
        <taxon>Caligidae</taxon>
        <taxon>Caligus</taxon>
    </lineage>
</organism>
<evidence type="ECO:0000313" key="2">
    <source>
        <dbReference type="EMBL" id="QQP39020.1"/>
    </source>
</evidence>
<protein>
    <submittedName>
        <fullName evidence="2">Voltagedependent Ltype calcium channel subunit beta2like</fullName>
    </submittedName>
</protein>